<reference evidence="2 3" key="1">
    <citation type="submission" date="2024-04" db="EMBL/GenBank/DDBJ databases">
        <title>Two novel Raoultella species associated with bleeding cankers of broadleaf hosts, Raoultella scottia sp. nov. and Raoultella lignicola sp. nov.</title>
        <authorList>
            <person name="Brady C.L."/>
        </authorList>
    </citation>
    <scope>NUCLEOTIDE SEQUENCE [LARGE SCALE GENOMIC DNA]</scope>
    <source>
        <strain evidence="2 3">TW_WC1a.1</strain>
    </source>
</reference>
<comment type="caution">
    <text evidence="2">The sequence shown here is derived from an EMBL/GenBank/DDBJ whole genome shotgun (WGS) entry which is preliminary data.</text>
</comment>
<gene>
    <name evidence="2" type="ORF">QFI96_016810</name>
</gene>
<evidence type="ECO:0000313" key="3">
    <source>
        <dbReference type="Proteomes" id="UP001312893"/>
    </source>
</evidence>
<keyword evidence="1" id="KW-0732">Signal</keyword>
<protein>
    <submittedName>
        <fullName evidence="2">Uncharacterized protein</fullName>
    </submittedName>
</protein>
<dbReference type="Gene3D" id="1.20.120.1490">
    <property type="match status" value="1"/>
</dbReference>
<feature type="signal peptide" evidence="1">
    <location>
        <begin position="1"/>
        <end position="21"/>
    </location>
</feature>
<proteinExistence type="predicted"/>
<sequence>MKLNTIIIGLSALIFSGMTVAAEAPTNPEEMGGALHLNKQQKDQLIQFHATAEQCFNNIDSGKYQPHLFVEMVKKGKVDEATFTQQMAIQNKLHDQAARCKMTYYTSVSNMLTADQKQKLVEMYQKGMQ</sequence>
<organism evidence="2 3">
    <name type="scientific">Raoultella lignicola</name>
    <dbReference type="NCBI Taxonomy" id="3040939"/>
    <lineage>
        <taxon>Bacteria</taxon>
        <taxon>Pseudomonadati</taxon>
        <taxon>Pseudomonadota</taxon>
        <taxon>Gammaproteobacteria</taxon>
        <taxon>Enterobacterales</taxon>
        <taxon>Enterobacteriaceae</taxon>
        <taxon>Klebsiella/Raoultella group</taxon>
        <taxon>Raoultella</taxon>
    </lineage>
</organism>
<dbReference type="RefSeq" id="WP_123754337.1">
    <property type="nucleotide sequence ID" value="NZ_JARXNK020000104.1"/>
</dbReference>
<evidence type="ECO:0000313" key="2">
    <source>
        <dbReference type="EMBL" id="MEL0553361.1"/>
    </source>
</evidence>
<name>A0ABU9FC52_9ENTR</name>
<evidence type="ECO:0000256" key="1">
    <source>
        <dbReference type="SAM" id="SignalP"/>
    </source>
</evidence>
<dbReference type="Proteomes" id="UP001312893">
    <property type="component" value="Unassembled WGS sequence"/>
</dbReference>
<feature type="chain" id="PRO_5047181884" evidence="1">
    <location>
        <begin position="22"/>
        <end position="129"/>
    </location>
</feature>
<accession>A0ABU9FC52</accession>
<dbReference type="EMBL" id="JARXNK020000104">
    <property type="protein sequence ID" value="MEL0553361.1"/>
    <property type="molecule type" value="Genomic_DNA"/>
</dbReference>
<keyword evidence="3" id="KW-1185">Reference proteome</keyword>